<reference evidence="2 3" key="2">
    <citation type="journal article" date="2017" name="Nature">
        <title>The Apostasia genome and the evolution of orchids.</title>
        <authorList>
            <person name="Zhang G.Q."/>
            <person name="Liu K.W."/>
            <person name="Li Z."/>
            <person name="Lohaus R."/>
            <person name="Hsiao Y.Y."/>
            <person name="Niu S.C."/>
            <person name="Wang J.Y."/>
            <person name="Lin Y.C."/>
            <person name="Xu Q."/>
            <person name="Chen L.J."/>
            <person name="Yoshida K."/>
            <person name="Fujiwara S."/>
            <person name="Wang Z.W."/>
            <person name="Zhang Y.Q."/>
            <person name="Mitsuda N."/>
            <person name="Wang M."/>
            <person name="Liu G.H."/>
            <person name="Pecoraro L."/>
            <person name="Huang H.X."/>
            <person name="Xiao X.J."/>
            <person name="Lin M."/>
            <person name="Wu X.Y."/>
            <person name="Wu W.L."/>
            <person name="Chen Y.Y."/>
            <person name="Chang S.B."/>
            <person name="Sakamoto S."/>
            <person name="Ohme-Takagi M."/>
            <person name="Yagi M."/>
            <person name="Zeng S.J."/>
            <person name="Shen C.Y."/>
            <person name="Yeh C.M."/>
            <person name="Luo Y.B."/>
            <person name="Tsai W.C."/>
            <person name="Van de Peer Y."/>
            <person name="Liu Z.J."/>
        </authorList>
    </citation>
    <scope>NUCLEOTIDE SEQUENCE [LARGE SCALE GENOMIC DNA]</scope>
    <source>
        <tissue evidence="2">The whole plant</tissue>
    </source>
</reference>
<keyword evidence="3" id="KW-1185">Reference proteome</keyword>
<gene>
    <name evidence="2" type="ORF">MA16_Dca026969</name>
</gene>
<feature type="region of interest" description="Disordered" evidence="1">
    <location>
        <begin position="61"/>
        <end position="109"/>
    </location>
</feature>
<proteinExistence type="predicted"/>
<name>A0A2I0X6A9_9ASPA</name>
<organism evidence="2 3">
    <name type="scientific">Dendrobium catenatum</name>
    <dbReference type="NCBI Taxonomy" id="906689"/>
    <lineage>
        <taxon>Eukaryota</taxon>
        <taxon>Viridiplantae</taxon>
        <taxon>Streptophyta</taxon>
        <taxon>Embryophyta</taxon>
        <taxon>Tracheophyta</taxon>
        <taxon>Spermatophyta</taxon>
        <taxon>Magnoliopsida</taxon>
        <taxon>Liliopsida</taxon>
        <taxon>Asparagales</taxon>
        <taxon>Orchidaceae</taxon>
        <taxon>Epidendroideae</taxon>
        <taxon>Malaxideae</taxon>
        <taxon>Dendrobiinae</taxon>
        <taxon>Dendrobium</taxon>
    </lineage>
</organism>
<dbReference type="AlphaFoldDB" id="A0A2I0X6A9"/>
<reference evidence="2 3" key="1">
    <citation type="journal article" date="2016" name="Sci. Rep.">
        <title>The Dendrobium catenatum Lindl. genome sequence provides insights into polysaccharide synthase, floral development and adaptive evolution.</title>
        <authorList>
            <person name="Zhang G.Q."/>
            <person name="Xu Q."/>
            <person name="Bian C."/>
            <person name="Tsai W.C."/>
            <person name="Yeh C.M."/>
            <person name="Liu K.W."/>
            <person name="Yoshida K."/>
            <person name="Zhang L.S."/>
            <person name="Chang S.B."/>
            <person name="Chen F."/>
            <person name="Shi Y."/>
            <person name="Su Y.Y."/>
            <person name="Zhang Y.Q."/>
            <person name="Chen L.J."/>
            <person name="Yin Y."/>
            <person name="Lin M."/>
            <person name="Huang H."/>
            <person name="Deng H."/>
            <person name="Wang Z.W."/>
            <person name="Zhu S.L."/>
            <person name="Zhao X."/>
            <person name="Deng C."/>
            <person name="Niu S.C."/>
            <person name="Huang J."/>
            <person name="Wang M."/>
            <person name="Liu G.H."/>
            <person name="Yang H.J."/>
            <person name="Xiao X.J."/>
            <person name="Hsiao Y.Y."/>
            <person name="Wu W.L."/>
            <person name="Chen Y.Y."/>
            <person name="Mitsuda N."/>
            <person name="Ohme-Takagi M."/>
            <person name="Luo Y.B."/>
            <person name="Van de Peer Y."/>
            <person name="Liu Z.J."/>
        </authorList>
    </citation>
    <scope>NUCLEOTIDE SEQUENCE [LARGE SCALE GENOMIC DNA]</scope>
    <source>
        <tissue evidence="2">The whole plant</tissue>
    </source>
</reference>
<dbReference type="EMBL" id="KZ502112">
    <property type="protein sequence ID" value="PKU83430.1"/>
    <property type="molecule type" value="Genomic_DNA"/>
</dbReference>
<evidence type="ECO:0000256" key="1">
    <source>
        <dbReference type="SAM" id="MobiDB-lite"/>
    </source>
</evidence>
<dbReference type="Proteomes" id="UP000233837">
    <property type="component" value="Unassembled WGS sequence"/>
</dbReference>
<sequence length="109" mass="12071">MKELKIDEKEEAEDESLPIETCRVSSATSKIIKREKYAEEAAPEFFLMVSSMEYSSKEDLCFPDDEDSDPSVTSQMKLVKLGDDSESTGGSPDATMIESEENASSNKSE</sequence>
<evidence type="ECO:0000313" key="2">
    <source>
        <dbReference type="EMBL" id="PKU83430.1"/>
    </source>
</evidence>
<evidence type="ECO:0000313" key="3">
    <source>
        <dbReference type="Proteomes" id="UP000233837"/>
    </source>
</evidence>
<accession>A0A2I0X6A9</accession>
<protein>
    <submittedName>
        <fullName evidence="2">Uncharacterized protein</fullName>
    </submittedName>
</protein>